<evidence type="ECO:0000256" key="2">
    <source>
        <dbReference type="SAM" id="Phobius"/>
    </source>
</evidence>
<keyword evidence="2" id="KW-0812">Transmembrane</keyword>
<organism evidence="4 5">
    <name type="scientific">Waterburya agarophytonicola KI4</name>
    <dbReference type="NCBI Taxonomy" id="2874699"/>
    <lineage>
        <taxon>Bacteria</taxon>
        <taxon>Bacillati</taxon>
        <taxon>Cyanobacteriota</taxon>
        <taxon>Cyanophyceae</taxon>
        <taxon>Pleurocapsales</taxon>
        <taxon>Hyellaceae</taxon>
        <taxon>Waterburya</taxon>
        <taxon>Waterburya agarophytonicola</taxon>
    </lineage>
</organism>
<protein>
    <submittedName>
        <fullName evidence="4">Sugar transferase</fullName>
    </submittedName>
</protein>
<dbReference type="EMBL" id="JADWDC010000026">
    <property type="protein sequence ID" value="MCC0177663.1"/>
    <property type="molecule type" value="Genomic_DNA"/>
</dbReference>
<dbReference type="PANTHER" id="PTHR30576:SF0">
    <property type="entry name" value="UNDECAPRENYL-PHOSPHATE N-ACETYLGALACTOSAMINYL 1-PHOSPHATE TRANSFERASE-RELATED"/>
    <property type="match status" value="1"/>
</dbReference>
<feature type="domain" description="Bacterial sugar transferase" evidence="3">
    <location>
        <begin position="188"/>
        <end position="274"/>
    </location>
</feature>
<comment type="caution">
    <text evidence="4">The sequence shown here is derived from an EMBL/GenBank/DDBJ whole genome shotgun (WGS) entry which is preliminary data.</text>
</comment>
<evidence type="ECO:0000313" key="4">
    <source>
        <dbReference type="EMBL" id="MCC0177663.1"/>
    </source>
</evidence>
<dbReference type="Proteomes" id="UP000729733">
    <property type="component" value="Unassembled WGS sequence"/>
</dbReference>
<dbReference type="InterPro" id="IPR003362">
    <property type="entry name" value="Bact_transf"/>
</dbReference>
<dbReference type="NCBIfam" id="NF045514">
    <property type="entry name" value="glycotran_HepC"/>
    <property type="match status" value="1"/>
</dbReference>
<feature type="transmembrane region" description="Helical" evidence="2">
    <location>
        <begin position="121"/>
        <end position="143"/>
    </location>
</feature>
<gene>
    <name evidence="4" type="ORF">I4641_11805</name>
</gene>
<keyword evidence="4" id="KW-0808">Transferase</keyword>
<accession>A0A964BQC8</accession>
<proteinExistence type="inferred from homology"/>
<name>A0A964BQC8_9CYAN</name>
<dbReference type="PANTHER" id="PTHR30576">
    <property type="entry name" value="COLANIC BIOSYNTHESIS UDP-GLUCOSE LIPID CARRIER TRANSFERASE"/>
    <property type="match status" value="1"/>
</dbReference>
<evidence type="ECO:0000256" key="1">
    <source>
        <dbReference type="ARBA" id="ARBA00006464"/>
    </source>
</evidence>
<dbReference type="RefSeq" id="WP_229640728.1">
    <property type="nucleotide sequence ID" value="NZ_JADWDC010000026.1"/>
</dbReference>
<comment type="similarity">
    <text evidence="1">Belongs to the bacterial sugar transferase family.</text>
</comment>
<keyword evidence="5" id="KW-1185">Reference proteome</keyword>
<dbReference type="GO" id="GO:0016780">
    <property type="term" value="F:phosphotransferase activity, for other substituted phosphate groups"/>
    <property type="evidence" value="ECO:0007669"/>
    <property type="project" value="TreeGrafter"/>
</dbReference>
<keyword evidence="2" id="KW-1133">Transmembrane helix</keyword>
<dbReference type="AlphaFoldDB" id="A0A964BQC8"/>
<evidence type="ECO:0000259" key="3">
    <source>
        <dbReference type="Pfam" id="PF02397"/>
    </source>
</evidence>
<evidence type="ECO:0000313" key="5">
    <source>
        <dbReference type="Proteomes" id="UP000729733"/>
    </source>
</evidence>
<sequence length="289" mass="32954">MVNYVQITQIRTIGSNQEIGTSSSSMGQCHLKWRDKMLMVKSDRDLNSVDVIALKSDWWLLNCLQKSPIKRIRVTPNLSETEVKNWVIAAKKSGKQVFLNISSDLNIFLIHRTIAWKVKRFADLVAVSLILLLLSPLGLAIAFKRKLFGQPVLDKRWCVGKRGLIFQTFDWADNNSPSFWSRQGFRLGIHKLPQLINVMRGEMSLVGHYPFSIEETLNLNSTQRKVLNSIPGVISTTPWRSPKTDLRAISTKAYSYLCHWSVLSDFKILALALLRSFRAKDPASRIVEL</sequence>
<dbReference type="Pfam" id="PF02397">
    <property type="entry name" value="Bac_transf"/>
    <property type="match status" value="1"/>
</dbReference>
<keyword evidence="2" id="KW-0472">Membrane</keyword>
<reference evidence="4" key="1">
    <citation type="journal article" date="2021" name="Antonie Van Leeuwenhoek">
        <title>Draft genome and description of Waterburya agarophytonicola gen. nov. sp. nov. (Pleurocapsales, Cyanobacteria): a seaweed symbiont.</title>
        <authorList>
            <person name="Bonthond G."/>
            <person name="Shalygin S."/>
            <person name="Bayer T."/>
            <person name="Weinberger F."/>
        </authorList>
    </citation>
    <scope>NUCLEOTIDE SEQUENCE</scope>
    <source>
        <strain evidence="4">KI4</strain>
    </source>
</reference>